<dbReference type="GO" id="GO:0006508">
    <property type="term" value="P:proteolysis"/>
    <property type="evidence" value="ECO:0007669"/>
    <property type="project" value="UniProtKB-KW"/>
</dbReference>
<evidence type="ECO:0000256" key="12">
    <source>
        <dbReference type="PROSITE-ProRule" id="PRU00502"/>
    </source>
</evidence>
<sequence>MTEDWSAWAGLARIPGPHDKVFNQECVFSFDTAESPGGLYLCLDKFVALGQDFVQSYHERTGNALFVHVQARRVPLEAAEAGEDERVPEKVSRLAIGVPGGFNPDEKKYQVESQTRVVHWPDRVNLPLGKTSWFVVGNFQAIESDVGSIFLDSPDLPAAIKASAQAVLRAESAVRREELESAAGTWDGEKLEVSKFAHDLEQLNNGVKIPPKNWKCQRCDLTENLWLNLTDGSILCGRRFFDGSGGNNHAVEYYAEKKYPLAVKLGTITRDGQGDVYSYPEDNMVANPKLAQHMAHFGINIEQLDKTDKSMAEIEIDMNQRIGEWATLTESNSQLVPVFGPGLTGMENLGNTCYLNSLMQVLFTLPTFNQAYVEQSSAVFRRANFTDPINDFKLQMCKLGTGIWSGKYAQELSEDERKLHGEDFQLGIKPTTFNQMVGKGHPEFSGKNQQDAQEFFLHLCTMMEREHHAELNPAECLQFEVEDRIQCGSSGKV</sequence>
<dbReference type="PROSITE" id="PS50235">
    <property type="entry name" value="USP_3"/>
    <property type="match status" value="1"/>
</dbReference>
<dbReference type="PANTHER" id="PTHR21646:SF10">
    <property type="entry name" value="UBIQUITIN CARBOXYL-TERMINAL HYDROLASE 14"/>
    <property type="match status" value="1"/>
</dbReference>
<comment type="catalytic activity">
    <reaction evidence="1">
        <text>Thiol-dependent hydrolysis of ester, thioester, amide, peptide and isopeptide bonds formed by the C-terminal Gly of ubiquitin (a 76-residue protein attached to proteins as an intracellular targeting signal).</text>
        <dbReference type="EC" id="3.4.19.12"/>
    </reaction>
</comment>
<protein>
    <recommendedName>
        <fullName evidence="3">ubiquitinyl hydrolase 1</fullName>
        <ecNumber evidence="3">3.4.19.12</ecNumber>
    </recommendedName>
</protein>
<keyword evidence="8" id="KW-0833">Ubl conjugation pathway</keyword>
<dbReference type="SUPFAM" id="SSF57850">
    <property type="entry name" value="RING/U-box"/>
    <property type="match status" value="1"/>
</dbReference>
<gene>
    <name evidence="15" type="ORF">TCAL_02494</name>
</gene>
<evidence type="ECO:0000256" key="8">
    <source>
        <dbReference type="ARBA" id="ARBA00022786"/>
    </source>
</evidence>
<dbReference type="EC" id="3.4.19.12" evidence="3"/>
<dbReference type="EMBL" id="VCGU01000010">
    <property type="protein sequence ID" value="TRY68747.1"/>
    <property type="molecule type" value="Genomic_DNA"/>
</dbReference>
<dbReference type="Gene3D" id="3.90.70.10">
    <property type="entry name" value="Cysteine proteinases"/>
    <property type="match status" value="1"/>
</dbReference>
<name>A0A553NTI2_TIGCA</name>
<comment type="similarity">
    <text evidence="2">Belongs to the peptidase C19 family.</text>
</comment>
<dbReference type="GO" id="GO:0016579">
    <property type="term" value="P:protein deubiquitination"/>
    <property type="evidence" value="ECO:0007669"/>
    <property type="project" value="InterPro"/>
</dbReference>
<dbReference type="SUPFAM" id="SSF54001">
    <property type="entry name" value="Cysteine proteinases"/>
    <property type="match status" value="1"/>
</dbReference>
<evidence type="ECO:0000259" key="14">
    <source>
        <dbReference type="PROSITE" id="PS50271"/>
    </source>
</evidence>
<accession>A0A553NTI2</accession>
<evidence type="ECO:0000256" key="1">
    <source>
        <dbReference type="ARBA" id="ARBA00000707"/>
    </source>
</evidence>
<dbReference type="InterPro" id="IPR038765">
    <property type="entry name" value="Papain-like_cys_pep_sf"/>
</dbReference>
<evidence type="ECO:0000256" key="2">
    <source>
        <dbReference type="ARBA" id="ARBA00009085"/>
    </source>
</evidence>
<organism evidence="15 16">
    <name type="scientific">Tigriopus californicus</name>
    <name type="common">Marine copepod</name>
    <dbReference type="NCBI Taxonomy" id="6832"/>
    <lineage>
        <taxon>Eukaryota</taxon>
        <taxon>Metazoa</taxon>
        <taxon>Ecdysozoa</taxon>
        <taxon>Arthropoda</taxon>
        <taxon>Crustacea</taxon>
        <taxon>Multicrustacea</taxon>
        <taxon>Hexanauplia</taxon>
        <taxon>Copepoda</taxon>
        <taxon>Harpacticoida</taxon>
        <taxon>Harpacticidae</taxon>
        <taxon>Tigriopus</taxon>
    </lineage>
</organism>
<keyword evidence="5" id="KW-0479">Metal-binding</keyword>
<dbReference type="InterPro" id="IPR028889">
    <property type="entry name" value="USP"/>
</dbReference>
<dbReference type="Gene3D" id="3.30.40.10">
    <property type="entry name" value="Zinc/RING finger domain, C3HC4 (zinc finger)"/>
    <property type="match status" value="2"/>
</dbReference>
<comment type="caution">
    <text evidence="15">The sequence shown here is derived from an EMBL/GenBank/DDBJ whole genome shotgun (WGS) entry which is preliminary data.</text>
</comment>
<evidence type="ECO:0000259" key="13">
    <source>
        <dbReference type="PROSITE" id="PS50235"/>
    </source>
</evidence>
<keyword evidence="9" id="KW-0378">Hydrolase</keyword>
<dbReference type="Proteomes" id="UP000318571">
    <property type="component" value="Chromosome 1"/>
</dbReference>
<keyword evidence="7 12" id="KW-0863">Zinc-finger</keyword>
<dbReference type="PROSITE" id="PS00972">
    <property type="entry name" value="USP_1"/>
    <property type="match status" value="1"/>
</dbReference>
<dbReference type="AlphaFoldDB" id="A0A553NTI2"/>
<dbReference type="STRING" id="6832.A0A553NTI2"/>
<dbReference type="InterPro" id="IPR001607">
    <property type="entry name" value="Znf_UBP"/>
</dbReference>
<dbReference type="PANTHER" id="PTHR21646">
    <property type="entry name" value="UBIQUITIN CARBOXYL-TERMINAL HYDROLASE"/>
    <property type="match status" value="1"/>
</dbReference>
<keyword evidence="4" id="KW-0645">Protease</keyword>
<keyword evidence="11" id="KW-0862">Zinc</keyword>
<dbReference type="InterPro" id="IPR001394">
    <property type="entry name" value="Peptidase_C19_UCH"/>
</dbReference>
<dbReference type="FunFam" id="3.30.40.10:FF:000026">
    <property type="entry name" value="Ubiquitin carboxyl-terminal hydrolase"/>
    <property type="match status" value="1"/>
</dbReference>
<dbReference type="InterPro" id="IPR013083">
    <property type="entry name" value="Znf_RING/FYVE/PHD"/>
</dbReference>
<dbReference type="InterPro" id="IPR041432">
    <property type="entry name" value="UBP13_Znf-UBP_var"/>
</dbReference>
<dbReference type="GO" id="GO:0004843">
    <property type="term" value="F:cysteine-type deubiquitinase activity"/>
    <property type="evidence" value="ECO:0007669"/>
    <property type="project" value="UniProtKB-EC"/>
</dbReference>
<dbReference type="Pfam" id="PF17807">
    <property type="entry name" value="zf-UBP_var"/>
    <property type="match status" value="1"/>
</dbReference>
<dbReference type="InterPro" id="IPR050185">
    <property type="entry name" value="Ub_carboxyl-term_hydrolase"/>
</dbReference>
<keyword evidence="6" id="KW-0677">Repeat</keyword>
<dbReference type="InterPro" id="IPR018200">
    <property type="entry name" value="USP_CS"/>
</dbReference>
<proteinExistence type="inferred from homology"/>
<evidence type="ECO:0000256" key="7">
    <source>
        <dbReference type="ARBA" id="ARBA00022771"/>
    </source>
</evidence>
<evidence type="ECO:0000256" key="4">
    <source>
        <dbReference type="ARBA" id="ARBA00022670"/>
    </source>
</evidence>
<evidence type="ECO:0000256" key="5">
    <source>
        <dbReference type="ARBA" id="ARBA00022723"/>
    </source>
</evidence>
<evidence type="ECO:0000256" key="10">
    <source>
        <dbReference type="ARBA" id="ARBA00022807"/>
    </source>
</evidence>
<feature type="domain" description="USP" evidence="13">
    <location>
        <begin position="344"/>
        <end position="493"/>
    </location>
</feature>
<reference evidence="15 16" key="1">
    <citation type="journal article" date="2018" name="Nat. Ecol. Evol.">
        <title>Genomic signatures of mitonuclear coevolution across populations of Tigriopus californicus.</title>
        <authorList>
            <person name="Barreto F.S."/>
            <person name="Watson E.T."/>
            <person name="Lima T.G."/>
            <person name="Willett C.S."/>
            <person name="Edmands S."/>
            <person name="Li W."/>
            <person name="Burton R.S."/>
        </authorList>
    </citation>
    <scope>NUCLEOTIDE SEQUENCE [LARGE SCALE GENOMIC DNA]</scope>
    <source>
        <strain evidence="15 16">San Diego</strain>
    </source>
</reference>
<evidence type="ECO:0000256" key="11">
    <source>
        <dbReference type="ARBA" id="ARBA00022833"/>
    </source>
</evidence>
<evidence type="ECO:0000256" key="3">
    <source>
        <dbReference type="ARBA" id="ARBA00012759"/>
    </source>
</evidence>
<evidence type="ECO:0000256" key="9">
    <source>
        <dbReference type="ARBA" id="ARBA00022801"/>
    </source>
</evidence>
<evidence type="ECO:0000256" key="6">
    <source>
        <dbReference type="ARBA" id="ARBA00022737"/>
    </source>
</evidence>
<evidence type="ECO:0000313" key="15">
    <source>
        <dbReference type="EMBL" id="TRY68747.1"/>
    </source>
</evidence>
<dbReference type="SMART" id="SM00290">
    <property type="entry name" value="ZnF_UBP"/>
    <property type="match status" value="1"/>
</dbReference>
<dbReference type="PROSITE" id="PS50271">
    <property type="entry name" value="ZF_UBP"/>
    <property type="match status" value="1"/>
</dbReference>
<dbReference type="OMA" id="SATMILM"/>
<dbReference type="Pfam" id="PF00443">
    <property type="entry name" value="UCH"/>
    <property type="match status" value="1"/>
</dbReference>
<dbReference type="GO" id="GO:0008270">
    <property type="term" value="F:zinc ion binding"/>
    <property type="evidence" value="ECO:0007669"/>
    <property type="project" value="UniProtKB-KW"/>
</dbReference>
<keyword evidence="16" id="KW-1185">Reference proteome</keyword>
<feature type="domain" description="UBP-type" evidence="14">
    <location>
        <begin position="192"/>
        <end position="301"/>
    </location>
</feature>
<evidence type="ECO:0000313" key="16">
    <source>
        <dbReference type="Proteomes" id="UP000318571"/>
    </source>
</evidence>
<keyword evidence="10" id="KW-0788">Thiol protease</keyword>
<dbReference type="Pfam" id="PF02148">
    <property type="entry name" value="zf-UBP"/>
    <property type="match status" value="1"/>
</dbReference>